<proteinExistence type="predicted"/>
<protein>
    <recommendedName>
        <fullName evidence="1">Uracil-DNA glycosylase-like domain-containing protein</fullName>
    </recommendedName>
</protein>
<feature type="domain" description="Uracil-DNA glycosylase-like" evidence="1">
    <location>
        <begin position="51"/>
        <end position="237"/>
    </location>
</feature>
<dbReference type="InterPro" id="IPR005122">
    <property type="entry name" value="Uracil-DNA_glycosylase-like"/>
</dbReference>
<accession>A0A2W1NY88</accession>
<dbReference type="EMBL" id="NHRJ02000012">
    <property type="protein sequence ID" value="PZE19838.1"/>
    <property type="molecule type" value="Genomic_DNA"/>
</dbReference>
<gene>
    <name evidence="2" type="ORF">CBW46_016030</name>
</gene>
<dbReference type="AlphaFoldDB" id="A0A2W1NY88"/>
<dbReference type="InterPro" id="IPR036895">
    <property type="entry name" value="Uracil-DNA_glycosylase-like_sf"/>
</dbReference>
<dbReference type="SUPFAM" id="SSF52141">
    <property type="entry name" value="Uracil-DNA glycosylase-like"/>
    <property type="match status" value="1"/>
</dbReference>
<evidence type="ECO:0000313" key="3">
    <source>
        <dbReference type="Proteomes" id="UP000214746"/>
    </source>
</evidence>
<dbReference type="OrthoDB" id="573462at2"/>
<organism evidence="2 3">
    <name type="scientific">Paenibacillus xerothermodurans</name>
    <dbReference type="NCBI Taxonomy" id="1977292"/>
    <lineage>
        <taxon>Bacteria</taxon>
        <taxon>Bacillati</taxon>
        <taxon>Bacillota</taxon>
        <taxon>Bacilli</taxon>
        <taxon>Bacillales</taxon>
        <taxon>Paenibacillaceae</taxon>
        <taxon>Paenibacillus</taxon>
    </lineage>
</organism>
<dbReference type="RefSeq" id="WP_089201012.1">
    <property type="nucleotide sequence ID" value="NZ_NHRJ02000012.1"/>
</dbReference>
<evidence type="ECO:0000259" key="1">
    <source>
        <dbReference type="Pfam" id="PF03167"/>
    </source>
</evidence>
<comment type="caution">
    <text evidence="2">The sequence shown here is derived from an EMBL/GenBank/DDBJ whole genome shotgun (WGS) entry which is preliminary data.</text>
</comment>
<evidence type="ECO:0000313" key="2">
    <source>
        <dbReference type="EMBL" id="PZE19838.1"/>
    </source>
</evidence>
<reference evidence="2" key="1">
    <citation type="submission" date="2018-06" db="EMBL/GenBank/DDBJ databases">
        <title>Paenibacillus xerothermodurans sp. nov. an extremely dry heat resistant spore forming bacterium isolated from the soil of Cape Canaveral, Florida.</title>
        <authorList>
            <person name="Seuylemezian A."/>
            <person name="Kaur N."/>
            <person name="Patil P."/>
            <person name="Patil P."/>
            <person name="Mayilraj S."/>
            <person name="Vaishampayan P."/>
        </authorList>
    </citation>
    <scope>NUCLEOTIDE SEQUENCE [LARGE SCALE GENOMIC DNA]</scope>
    <source>
        <strain evidence="2">ATCC 27380</strain>
    </source>
</reference>
<name>A0A2W1NY88_PAEXE</name>
<dbReference type="Proteomes" id="UP000214746">
    <property type="component" value="Unassembled WGS sequence"/>
</dbReference>
<dbReference type="Pfam" id="PF03167">
    <property type="entry name" value="UDG"/>
    <property type="match status" value="1"/>
</dbReference>
<keyword evidence="3" id="KW-1185">Reference proteome</keyword>
<sequence>MRATNLFLQYAPAIMELPVGQPYTKEQLLTEQFLLRREGTIEMYYAPHNEYVNSDAKVVLIGITPGWHEMELAYRTARAGLEEGLALDEIGKRVKMASQFVGPTRANIVTMLNKLGLHARLGICDCAELFDDADHLLYSTAILGYPVFVSGRNYNGHSPALQAVPFLKNWAVAEMTDELTQIKHPLLIPLGRAVQDILRLLAAAGVIQERRCLWGFPHPSGANGHRHRQFEEAFGEMRRTIAELSW</sequence>